<dbReference type="AlphaFoldDB" id="A0AAE3YB72"/>
<dbReference type="PANTHER" id="PTHR46825:SF9">
    <property type="entry name" value="BETA-LACTAMASE-RELATED DOMAIN-CONTAINING PROTEIN"/>
    <property type="match status" value="1"/>
</dbReference>
<organism evidence="3 4">
    <name type="scientific">Chryseobacterium rhizosphaerae</name>
    <dbReference type="NCBI Taxonomy" id="395937"/>
    <lineage>
        <taxon>Bacteria</taxon>
        <taxon>Pseudomonadati</taxon>
        <taxon>Bacteroidota</taxon>
        <taxon>Flavobacteriia</taxon>
        <taxon>Flavobacteriales</taxon>
        <taxon>Weeksellaceae</taxon>
        <taxon>Chryseobacterium group</taxon>
        <taxon>Chryseobacterium</taxon>
    </lineage>
</organism>
<keyword evidence="1" id="KW-0802">TPR repeat</keyword>
<name>A0AAE3YB72_9FLAO</name>
<evidence type="ECO:0000256" key="1">
    <source>
        <dbReference type="PROSITE-ProRule" id="PRU00339"/>
    </source>
</evidence>
<comment type="caution">
    <text evidence="3">The sequence shown here is derived from an EMBL/GenBank/DDBJ whole genome shotgun (WGS) entry which is preliminary data.</text>
</comment>
<evidence type="ECO:0000313" key="4">
    <source>
        <dbReference type="Proteomes" id="UP001184861"/>
    </source>
</evidence>
<dbReference type="InterPro" id="IPR019734">
    <property type="entry name" value="TPR_rpt"/>
</dbReference>
<dbReference type="Gene3D" id="3.40.710.10">
    <property type="entry name" value="DD-peptidase/beta-lactamase superfamily"/>
    <property type="match status" value="1"/>
</dbReference>
<dbReference type="PROSITE" id="PS50005">
    <property type="entry name" value="TPR"/>
    <property type="match status" value="1"/>
</dbReference>
<dbReference type="PANTHER" id="PTHR46825">
    <property type="entry name" value="D-ALANYL-D-ALANINE-CARBOXYPEPTIDASE/ENDOPEPTIDASE AMPH"/>
    <property type="match status" value="1"/>
</dbReference>
<dbReference type="SUPFAM" id="SSF56601">
    <property type="entry name" value="beta-lactamase/transpeptidase-like"/>
    <property type="match status" value="1"/>
</dbReference>
<dbReference type="EMBL" id="JAVDQY010000005">
    <property type="protein sequence ID" value="MDR6528399.1"/>
    <property type="molecule type" value="Genomic_DNA"/>
</dbReference>
<dbReference type="Pfam" id="PF00144">
    <property type="entry name" value="Beta-lactamase"/>
    <property type="match status" value="1"/>
</dbReference>
<dbReference type="SUPFAM" id="SSF48452">
    <property type="entry name" value="TPR-like"/>
    <property type="match status" value="1"/>
</dbReference>
<protein>
    <submittedName>
        <fullName evidence="3">CubicO group peptidase (Beta-lactamase class C family)</fullName>
    </submittedName>
</protein>
<feature type="domain" description="Beta-lactamase-related" evidence="2">
    <location>
        <begin position="106"/>
        <end position="411"/>
    </location>
</feature>
<dbReference type="InterPro" id="IPR011990">
    <property type="entry name" value="TPR-like_helical_dom_sf"/>
</dbReference>
<evidence type="ECO:0000313" key="3">
    <source>
        <dbReference type="EMBL" id="MDR6528399.1"/>
    </source>
</evidence>
<sequence length="561" mass="64357">MGSIPNRRSVLLLKNIQEQHQQILEKIQINPFFSKKWVRLFLIGRVLRPFKASLQQIIKSESIMKNFLLAFLVLLSSNTFAQKFTSSSNKEKAKKIDLIIGKYHDYNLFNGSALVVQNGEIILQKNYGKADMNWNIEATSDTKFRIGSVTKQFTAMLIMQLKQEGKIKLDGKISDYLPWFNKMAGSKITIHQLLTHTSGLPNYTDFPDFKTKMVFENLSGKDFAIKYFKDNLGFEPGTKHNYCNTGYYLLGLIIEEITRKPYEKVLQEKIFDVIGMKNTGIEDPKEIISKYAQGYDFDYDGYQKTDYINIKTAVFSAGGMYSTANDMRKWDDALYTNTLLNEENKKIYFTPNLSDYAYGLVVQKHQNFLGSGKDITTMAHSGGINGFSCNIARIPEEKIYVILLDNTRAGKRGGQLEAVIDDVFGVLYNTKVDLPKPLIIFEVYKKMKAESVEKGIVYLKELKKNKFDSYNFNGFENELNRLTYKFLGEGKPDDALKIIDYAVSEFPNSSNIYDTRGEIYFNKKDYNASKKDYLKTLELNPNNDNAKEMLSKINQILSPKN</sequence>
<accession>A0AAE3YB72</accession>
<feature type="repeat" description="TPR" evidence="1">
    <location>
        <begin position="510"/>
        <end position="543"/>
    </location>
</feature>
<reference evidence="3" key="1">
    <citation type="submission" date="2023-07" db="EMBL/GenBank/DDBJ databases">
        <title>Sorghum-associated microbial communities from plants grown in Nebraska, USA.</title>
        <authorList>
            <person name="Schachtman D."/>
        </authorList>
    </citation>
    <scope>NUCLEOTIDE SEQUENCE</scope>
    <source>
        <strain evidence="3">DS2360</strain>
    </source>
</reference>
<dbReference type="InterPro" id="IPR001466">
    <property type="entry name" value="Beta-lactam-related"/>
</dbReference>
<gene>
    <name evidence="3" type="ORF">J2787_003836</name>
</gene>
<evidence type="ECO:0000259" key="2">
    <source>
        <dbReference type="Pfam" id="PF00144"/>
    </source>
</evidence>
<dbReference type="InterPro" id="IPR012338">
    <property type="entry name" value="Beta-lactam/transpept-like"/>
</dbReference>
<dbReference type="SMART" id="SM00028">
    <property type="entry name" value="TPR"/>
    <property type="match status" value="2"/>
</dbReference>
<proteinExistence type="predicted"/>
<dbReference type="Gene3D" id="1.25.40.10">
    <property type="entry name" value="Tetratricopeptide repeat domain"/>
    <property type="match status" value="1"/>
</dbReference>
<dbReference type="Proteomes" id="UP001184861">
    <property type="component" value="Unassembled WGS sequence"/>
</dbReference>
<dbReference type="InterPro" id="IPR050491">
    <property type="entry name" value="AmpC-like"/>
</dbReference>
<dbReference type="RefSeq" id="WP_309947665.1">
    <property type="nucleotide sequence ID" value="NZ_JAVDQY010000005.1"/>
</dbReference>